<reference evidence="5" key="2">
    <citation type="submission" date="2021-04" db="EMBL/GenBank/DDBJ databases">
        <authorList>
            <person name="Podell S."/>
        </authorList>
    </citation>
    <scope>NUCLEOTIDE SEQUENCE</scope>
    <source>
        <strain evidence="5">Hildebrandi</strain>
    </source>
</reference>
<accession>A0A9K3LPF7</accession>
<dbReference type="GO" id="GO:0003723">
    <property type="term" value="F:RNA binding"/>
    <property type="evidence" value="ECO:0007669"/>
    <property type="project" value="TreeGrafter"/>
</dbReference>
<dbReference type="InterPro" id="IPR000039">
    <property type="entry name" value="Ribosomal_eL18"/>
</dbReference>
<dbReference type="Pfam" id="PF17135">
    <property type="entry name" value="Ribosomal_L18"/>
    <property type="match status" value="1"/>
</dbReference>
<keyword evidence="6" id="KW-1185">Reference proteome</keyword>
<keyword evidence="2 5" id="KW-0689">Ribosomal protein</keyword>
<dbReference type="GO" id="GO:0006412">
    <property type="term" value="P:translation"/>
    <property type="evidence" value="ECO:0007669"/>
    <property type="project" value="InterPro"/>
</dbReference>
<proteinExistence type="inferred from homology"/>
<dbReference type="EMBL" id="JAGRRH010000009">
    <property type="protein sequence ID" value="KAG7364491.1"/>
    <property type="molecule type" value="Genomic_DNA"/>
</dbReference>
<name>A0A9K3LPF7_9STRA</name>
<dbReference type="OrthoDB" id="6353017at2759"/>
<protein>
    <submittedName>
        <fullName evidence="5">50S ribosomal protein L18e</fullName>
    </submittedName>
</protein>
<dbReference type="PANTHER" id="PTHR10934:SF2">
    <property type="entry name" value="LARGE RIBOSOMAL SUBUNIT PROTEIN EL18"/>
    <property type="match status" value="1"/>
</dbReference>
<evidence type="ECO:0000259" key="4">
    <source>
        <dbReference type="Pfam" id="PF17135"/>
    </source>
</evidence>
<gene>
    <name evidence="5" type="ORF">IV203_037693</name>
</gene>
<reference evidence="5" key="1">
    <citation type="journal article" date="2021" name="Sci. Rep.">
        <title>Diploid genomic architecture of Nitzschia inconspicua, an elite biomass production diatom.</title>
        <authorList>
            <person name="Oliver A."/>
            <person name="Podell S."/>
            <person name="Pinowska A."/>
            <person name="Traller J.C."/>
            <person name="Smith S.R."/>
            <person name="McClure R."/>
            <person name="Beliaev A."/>
            <person name="Bohutskyi P."/>
            <person name="Hill E.A."/>
            <person name="Rabines A."/>
            <person name="Zheng H."/>
            <person name="Allen L.Z."/>
            <person name="Kuo A."/>
            <person name="Grigoriev I.V."/>
            <person name="Allen A.E."/>
            <person name="Hazlebeck D."/>
            <person name="Allen E.E."/>
        </authorList>
    </citation>
    <scope>NUCLEOTIDE SEQUENCE</scope>
    <source>
        <strain evidence="5">Hildebrandi</strain>
    </source>
</reference>
<dbReference type="GO" id="GO:0022625">
    <property type="term" value="C:cytosolic large ribosomal subunit"/>
    <property type="evidence" value="ECO:0007669"/>
    <property type="project" value="TreeGrafter"/>
</dbReference>
<evidence type="ECO:0000256" key="3">
    <source>
        <dbReference type="ARBA" id="ARBA00023274"/>
    </source>
</evidence>
<dbReference type="InterPro" id="IPR021131">
    <property type="entry name" value="Ribosomal_uL15/eL18"/>
</dbReference>
<evidence type="ECO:0000256" key="1">
    <source>
        <dbReference type="ARBA" id="ARBA00006815"/>
    </source>
</evidence>
<evidence type="ECO:0000313" key="5">
    <source>
        <dbReference type="EMBL" id="KAG7364491.1"/>
    </source>
</evidence>
<dbReference type="FunFam" id="3.100.10.10:FF:000001">
    <property type="entry name" value="60S ribosomal protein L18"/>
    <property type="match status" value="1"/>
</dbReference>
<evidence type="ECO:0000313" key="6">
    <source>
        <dbReference type="Proteomes" id="UP000693970"/>
    </source>
</evidence>
<keyword evidence="3" id="KW-0687">Ribonucleoprotein</keyword>
<feature type="domain" description="Large ribosomal subunit protein uL15/eL18" evidence="4">
    <location>
        <begin position="65"/>
        <end position="216"/>
    </location>
</feature>
<organism evidence="5 6">
    <name type="scientific">Nitzschia inconspicua</name>
    <dbReference type="NCBI Taxonomy" id="303405"/>
    <lineage>
        <taxon>Eukaryota</taxon>
        <taxon>Sar</taxon>
        <taxon>Stramenopiles</taxon>
        <taxon>Ochrophyta</taxon>
        <taxon>Bacillariophyta</taxon>
        <taxon>Bacillariophyceae</taxon>
        <taxon>Bacillariophycidae</taxon>
        <taxon>Bacillariales</taxon>
        <taxon>Bacillariaceae</taxon>
        <taxon>Nitzschia</taxon>
    </lineage>
</organism>
<comment type="similarity">
    <text evidence="1">Belongs to the eukaryotic ribosomal protein eL18 family.</text>
</comment>
<dbReference type="Proteomes" id="UP000693970">
    <property type="component" value="Unassembled WGS sequence"/>
</dbReference>
<evidence type="ECO:0000256" key="2">
    <source>
        <dbReference type="ARBA" id="ARBA00022980"/>
    </source>
</evidence>
<dbReference type="GO" id="GO:0003735">
    <property type="term" value="F:structural constituent of ribosome"/>
    <property type="evidence" value="ECO:0007669"/>
    <property type="project" value="InterPro"/>
</dbReference>
<dbReference type="AlphaFoldDB" id="A0A9K3LPF7"/>
<comment type="caution">
    <text evidence="5">The sequence shown here is derived from an EMBL/GenBank/DDBJ whole genome shotgun (WGS) entry which is preliminary data.</text>
</comment>
<sequence>MKVEPVNHQLTALLPYFFDHHPSARTLSAFFFRRGWYKHHLCLIETNLKLFYKTISNHGNRSEGRTESKFCETILKRLHMSKVNQPPIGLHRLAKYMSKKEGKTAVIVGKVTDDVRMMECPKMSVCALGFTESARKRIVAAGGECLTFDQLALRAPKGSGTVLLRGPKSREALSHFGHNTSVNNPHTHDGVKPYVRSKGRKFERARGRRRSRGFKV</sequence>
<dbReference type="PANTHER" id="PTHR10934">
    <property type="entry name" value="60S RIBOSOMAL PROTEIN L18"/>
    <property type="match status" value="1"/>
</dbReference>